<reference evidence="4 5" key="1">
    <citation type="submission" date="2019-06" db="EMBL/GenBank/DDBJ databases">
        <title>Persicimonas caeni gen. nov., sp. nov., a predatory bacterium isolated from solar saltern.</title>
        <authorList>
            <person name="Wang S."/>
        </authorList>
    </citation>
    <scope>NUCLEOTIDE SEQUENCE [LARGE SCALE GENOMIC DNA]</scope>
    <source>
        <strain evidence="4 5">YN101</strain>
    </source>
</reference>
<dbReference type="AlphaFoldDB" id="A0A4Y6PRD9"/>
<evidence type="ECO:0000313" key="4">
    <source>
        <dbReference type="EMBL" id="QDG50902.1"/>
    </source>
</evidence>
<dbReference type="InterPro" id="IPR019734">
    <property type="entry name" value="TPR_rpt"/>
</dbReference>
<feature type="repeat" description="TPR" evidence="1">
    <location>
        <begin position="75"/>
        <end position="108"/>
    </location>
</feature>
<dbReference type="Gene3D" id="1.25.40.10">
    <property type="entry name" value="Tetratricopeptide repeat domain"/>
    <property type="match status" value="1"/>
</dbReference>
<keyword evidence="5" id="KW-1185">Reference proteome</keyword>
<evidence type="ECO:0000256" key="3">
    <source>
        <dbReference type="SAM" id="SignalP"/>
    </source>
</evidence>
<feature type="signal peptide" evidence="3">
    <location>
        <begin position="1"/>
        <end position="29"/>
    </location>
</feature>
<dbReference type="InterPro" id="IPR011990">
    <property type="entry name" value="TPR-like_helical_dom_sf"/>
</dbReference>
<accession>A0A5B8Y715</accession>
<dbReference type="PROSITE" id="PS50005">
    <property type="entry name" value="TPR"/>
    <property type="match status" value="1"/>
</dbReference>
<evidence type="ECO:0000256" key="1">
    <source>
        <dbReference type="PROSITE-ProRule" id="PRU00339"/>
    </source>
</evidence>
<feature type="transmembrane region" description="Helical" evidence="2">
    <location>
        <begin position="160"/>
        <end position="183"/>
    </location>
</feature>
<accession>A0A4Y6PRD9</accession>
<dbReference type="OrthoDB" id="5540427at2"/>
<keyword evidence="1" id="KW-0802">TPR repeat</keyword>
<protein>
    <submittedName>
        <fullName evidence="4">Tetratricopeptide repeat protein</fullName>
    </submittedName>
</protein>
<dbReference type="EMBL" id="CP041186">
    <property type="protein sequence ID" value="QDG50902.1"/>
    <property type="molecule type" value="Genomic_DNA"/>
</dbReference>
<sequence length="269" mass="28721">MFRKSRVSILIAACLSASVAFVSPTAAWAQDPPEYANPSEHQLTLNDDAVRAIIKGDYAGAVALLEEARSLGELNVTYLNLGRAYQKLEQCQKARDAFERALEAPPVKQPPPTFIQKKVAEYSAELDEECPEGETVEAKEADKVDKVEAPPVVEEDSSNAVAWTVTLGGVAVMAGGGAMFALASSERDKVRSQPEPDEGVVTERTMKEAAEIESRANTYDTIGVAALAGGAVITGVGAYLFVADDESSGSQTSVHLDADAVRVQWRVSF</sequence>
<keyword evidence="2" id="KW-1133">Transmembrane helix</keyword>
<organism evidence="4 5">
    <name type="scientific">Persicimonas caeni</name>
    <dbReference type="NCBI Taxonomy" id="2292766"/>
    <lineage>
        <taxon>Bacteria</taxon>
        <taxon>Deltaproteobacteria</taxon>
        <taxon>Bradymonadales</taxon>
        <taxon>Bradymonadaceae</taxon>
        <taxon>Persicimonas</taxon>
    </lineage>
</organism>
<dbReference type="RefSeq" id="WP_141197392.1">
    <property type="nucleotide sequence ID" value="NZ_CP041186.1"/>
</dbReference>
<feature type="transmembrane region" description="Helical" evidence="2">
    <location>
        <begin position="222"/>
        <end position="242"/>
    </location>
</feature>
<name>A0A4Y6PRD9_PERCE</name>
<feature type="chain" id="PRO_5030106296" evidence="3">
    <location>
        <begin position="30"/>
        <end position="269"/>
    </location>
</feature>
<proteinExistence type="predicted"/>
<keyword evidence="2" id="KW-0472">Membrane</keyword>
<dbReference type="Proteomes" id="UP000315995">
    <property type="component" value="Chromosome"/>
</dbReference>
<evidence type="ECO:0000313" key="5">
    <source>
        <dbReference type="Proteomes" id="UP000315995"/>
    </source>
</evidence>
<gene>
    <name evidence="4" type="ORF">FIV42_09200</name>
</gene>
<keyword evidence="2" id="KW-0812">Transmembrane</keyword>
<dbReference type="SUPFAM" id="SSF48452">
    <property type="entry name" value="TPR-like"/>
    <property type="match status" value="1"/>
</dbReference>
<evidence type="ECO:0000256" key="2">
    <source>
        <dbReference type="SAM" id="Phobius"/>
    </source>
</evidence>
<keyword evidence="3" id="KW-0732">Signal</keyword>